<evidence type="ECO:0000313" key="8">
    <source>
        <dbReference type="EMBL" id="MBC3888942.1"/>
    </source>
</evidence>
<dbReference type="EMBL" id="WJBD01000013">
    <property type="protein sequence ID" value="MBC3888942.1"/>
    <property type="molecule type" value="Genomic_DNA"/>
</dbReference>
<dbReference type="PANTHER" id="PTHR35007">
    <property type="entry name" value="INTEGRAL MEMBRANE PROTEIN-RELATED"/>
    <property type="match status" value="1"/>
</dbReference>
<reference evidence="8" key="1">
    <citation type="submission" date="2019-10" db="EMBL/GenBank/DDBJ databases">
        <authorList>
            <person name="Ross D.E."/>
            <person name="Gulliver D."/>
        </authorList>
    </citation>
    <scope>NUCLEOTIDE SEQUENCE</scope>
    <source>
        <strain evidence="8">DER-2019</strain>
    </source>
</reference>
<comment type="caution">
    <text evidence="8">The sequence shown here is derived from an EMBL/GenBank/DDBJ whole genome shotgun (WGS) entry which is preliminary data.</text>
</comment>
<dbReference type="GO" id="GO:0005886">
    <property type="term" value="C:plasma membrane"/>
    <property type="evidence" value="ECO:0007669"/>
    <property type="project" value="UniProtKB-SubCell"/>
</dbReference>
<feature type="transmembrane region" description="Helical" evidence="6">
    <location>
        <begin position="110"/>
        <end position="127"/>
    </location>
</feature>
<evidence type="ECO:0000256" key="2">
    <source>
        <dbReference type="ARBA" id="ARBA00022475"/>
    </source>
</evidence>
<dbReference type="Proteomes" id="UP000616595">
    <property type="component" value="Unassembled WGS sequence"/>
</dbReference>
<gene>
    <name evidence="8" type="ORF">GH810_11520</name>
</gene>
<dbReference type="OrthoDB" id="9803381at2"/>
<comment type="subcellular location">
    <subcellularLocation>
        <location evidence="1">Cell membrane</location>
        <topology evidence="1">Multi-pass membrane protein</topology>
    </subcellularLocation>
</comment>
<evidence type="ECO:0000256" key="4">
    <source>
        <dbReference type="ARBA" id="ARBA00022989"/>
    </source>
</evidence>
<feature type="transmembrane region" description="Helical" evidence="6">
    <location>
        <begin position="286"/>
        <end position="305"/>
    </location>
</feature>
<keyword evidence="4 6" id="KW-1133">Transmembrane helix</keyword>
<keyword evidence="9" id="KW-1185">Reference proteome</keyword>
<proteinExistence type="predicted"/>
<feature type="transmembrane region" description="Helical" evidence="6">
    <location>
        <begin position="87"/>
        <end position="104"/>
    </location>
</feature>
<dbReference type="Pfam" id="PF00482">
    <property type="entry name" value="T2SSF"/>
    <property type="match status" value="1"/>
</dbReference>
<reference evidence="8" key="2">
    <citation type="submission" date="2020-10" db="EMBL/GenBank/DDBJ databases">
        <title>Comparative genomics of the Acetobacterium genus.</title>
        <authorList>
            <person name="Marshall C."/>
            <person name="May H."/>
            <person name="Norman S."/>
        </authorList>
    </citation>
    <scope>NUCLEOTIDE SEQUENCE</scope>
    <source>
        <strain evidence="8">DER-2019</strain>
    </source>
</reference>
<keyword evidence="2" id="KW-1003">Cell membrane</keyword>
<evidence type="ECO:0000313" key="9">
    <source>
        <dbReference type="Proteomes" id="UP000616595"/>
    </source>
</evidence>
<accession>A0A923HXH5</accession>
<dbReference type="InterPro" id="IPR018076">
    <property type="entry name" value="T2SS_GspF_dom"/>
</dbReference>
<feature type="domain" description="Type II secretion system protein GspF" evidence="7">
    <location>
        <begin position="146"/>
        <end position="271"/>
    </location>
</feature>
<dbReference type="InterPro" id="IPR042094">
    <property type="entry name" value="T2SS_GspF_sf"/>
</dbReference>
<evidence type="ECO:0000256" key="3">
    <source>
        <dbReference type="ARBA" id="ARBA00022692"/>
    </source>
</evidence>
<evidence type="ECO:0000256" key="5">
    <source>
        <dbReference type="ARBA" id="ARBA00023136"/>
    </source>
</evidence>
<keyword evidence="3 6" id="KW-0812">Transmembrane</keyword>
<protein>
    <recommendedName>
        <fullName evidence="7">Type II secretion system protein GspF domain-containing protein</fullName>
    </recommendedName>
</protein>
<feature type="transmembrane region" description="Helical" evidence="6">
    <location>
        <begin position="6"/>
        <end position="26"/>
    </location>
</feature>
<organism evidence="8 9">
    <name type="scientific">Acetobacterium paludosum</name>
    <dbReference type="NCBI Taxonomy" id="52693"/>
    <lineage>
        <taxon>Bacteria</taxon>
        <taxon>Bacillati</taxon>
        <taxon>Bacillota</taxon>
        <taxon>Clostridia</taxon>
        <taxon>Eubacteriales</taxon>
        <taxon>Eubacteriaceae</taxon>
        <taxon>Acetobacterium</taxon>
    </lineage>
</organism>
<evidence type="ECO:0000256" key="1">
    <source>
        <dbReference type="ARBA" id="ARBA00004651"/>
    </source>
</evidence>
<name>A0A923HXH5_9FIRM</name>
<dbReference type="PANTHER" id="PTHR35007:SF1">
    <property type="entry name" value="PILUS ASSEMBLY PROTEIN"/>
    <property type="match status" value="1"/>
</dbReference>
<evidence type="ECO:0000256" key="6">
    <source>
        <dbReference type="SAM" id="Phobius"/>
    </source>
</evidence>
<feature type="transmembrane region" description="Helical" evidence="6">
    <location>
        <begin position="256"/>
        <end position="274"/>
    </location>
</feature>
<keyword evidence="5 6" id="KW-0472">Membrane</keyword>
<sequence length="313" mass="34738">MNVILITLVISLGVFILVLTTMHTLLADKRLIHERIDKITALNKIELLAQRREKKKKEGRDGQKLKMLKRLENDLSMSGILIKPSEFLEIWAALAFAPSILIIILSDNVILAIGALLIGVFIPPFYVNKKRAKRVELFEQQLVDAISIMSSCLKAGLTFQQALVSISTEMPDPISGEFGRVVKELKLGSSIETSLTKLSEKIDSQNFMMIVSAILIQRQTGGNLSEILTSISGTIKERFKIKSEIKVLTATGRTSGMVVGLMPVFIILIFLLFNPSYVTIFFQSNLGITMVVVAAAMEAIGYLVIRKIVNIKF</sequence>
<dbReference type="Gene3D" id="1.20.81.30">
    <property type="entry name" value="Type II secretion system (T2SS), domain F"/>
    <property type="match status" value="1"/>
</dbReference>
<evidence type="ECO:0000259" key="7">
    <source>
        <dbReference type="Pfam" id="PF00482"/>
    </source>
</evidence>
<dbReference type="AlphaFoldDB" id="A0A923HXH5"/>
<dbReference type="RefSeq" id="WP_148567210.1">
    <property type="nucleotide sequence ID" value="NZ_RXYA01000008.1"/>
</dbReference>